<keyword evidence="4" id="KW-0472">Membrane</keyword>
<keyword evidence="5" id="KW-0732">Signal</keyword>
<dbReference type="EMBL" id="AMQN01008387">
    <property type="status" value="NOT_ANNOTATED_CDS"/>
    <property type="molecule type" value="Genomic_DNA"/>
</dbReference>
<dbReference type="FunCoup" id="R7UBD8">
    <property type="interactions" value="336"/>
</dbReference>
<dbReference type="Gene3D" id="3.40.50.300">
    <property type="entry name" value="P-loop containing nucleotide triphosphate hydrolases"/>
    <property type="match status" value="1"/>
</dbReference>
<dbReference type="AlphaFoldDB" id="R7UBD8"/>
<dbReference type="PANTHER" id="PTHR48043">
    <property type="entry name" value="EG:EG0003.4 PROTEIN-RELATED"/>
    <property type="match status" value="1"/>
</dbReference>
<dbReference type="InterPro" id="IPR050271">
    <property type="entry name" value="UDP-glycosyltransferase"/>
</dbReference>
<dbReference type="Pfam" id="PF00201">
    <property type="entry name" value="UDPGT"/>
    <property type="match status" value="1"/>
</dbReference>
<dbReference type="OrthoDB" id="5835829at2759"/>
<dbReference type="PANTHER" id="PTHR48043:SF145">
    <property type="entry name" value="FI06409P-RELATED"/>
    <property type="match status" value="1"/>
</dbReference>
<comment type="similarity">
    <text evidence="1">Belongs to the UDP-glycosyltransferase family.</text>
</comment>
<evidence type="ECO:0000256" key="3">
    <source>
        <dbReference type="ARBA" id="ARBA00022679"/>
    </source>
</evidence>
<keyword evidence="4" id="KW-0812">Transmembrane</keyword>
<evidence type="ECO:0000259" key="6">
    <source>
        <dbReference type="Pfam" id="PF00685"/>
    </source>
</evidence>
<dbReference type="STRING" id="283909.R7UBD8"/>
<dbReference type="InterPro" id="IPR000863">
    <property type="entry name" value="Sulfotransferase_dom"/>
</dbReference>
<evidence type="ECO:0000313" key="7">
    <source>
        <dbReference type="EMBL" id="ELU03685.1"/>
    </source>
</evidence>
<dbReference type="InterPro" id="IPR002213">
    <property type="entry name" value="UDP_glucos_trans"/>
</dbReference>
<dbReference type="EnsemblMetazoa" id="CapteT225486">
    <property type="protein sequence ID" value="CapteP225486"/>
    <property type="gene ID" value="CapteG225486"/>
</dbReference>
<reference evidence="7 9" key="2">
    <citation type="journal article" date="2013" name="Nature">
        <title>Insights into bilaterian evolution from three spiralian genomes.</title>
        <authorList>
            <person name="Simakov O."/>
            <person name="Marletaz F."/>
            <person name="Cho S.J."/>
            <person name="Edsinger-Gonzales E."/>
            <person name="Havlak P."/>
            <person name="Hellsten U."/>
            <person name="Kuo D.H."/>
            <person name="Larsson T."/>
            <person name="Lv J."/>
            <person name="Arendt D."/>
            <person name="Savage R."/>
            <person name="Osoegawa K."/>
            <person name="de Jong P."/>
            <person name="Grimwood J."/>
            <person name="Chapman J.A."/>
            <person name="Shapiro H."/>
            <person name="Aerts A."/>
            <person name="Otillar R.P."/>
            <person name="Terry A.Y."/>
            <person name="Boore J.L."/>
            <person name="Grigoriev I.V."/>
            <person name="Lindberg D.R."/>
            <person name="Seaver E.C."/>
            <person name="Weisblat D.A."/>
            <person name="Putnam N.H."/>
            <person name="Rokhsar D.S."/>
        </authorList>
    </citation>
    <scope>NUCLEOTIDE SEQUENCE</scope>
    <source>
        <strain evidence="7 9">I ESC-2004</strain>
    </source>
</reference>
<protein>
    <recommendedName>
        <fullName evidence="6">Sulfotransferase domain-containing protein</fullName>
    </recommendedName>
</protein>
<evidence type="ECO:0000313" key="9">
    <source>
        <dbReference type="Proteomes" id="UP000014760"/>
    </source>
</evidence>
<dbReference type="CDD" id="cd03784">
    <property type="entry name" value="GT1_Gtf-like"/>
    <property type="match status" value="1"/>
</dbReference>
<keyword evidence="3" id="KW-0808">Transferase</keyword>
<evidence type="ECO:0000256" key="5">
    <source>
        <dbReference type="SAM" id="SignalP"/>
    </source>
</evidence>
<evidence type="ECO:0000256" key="1">
    <source>
        <dbReference type="ARBA" id="ARBA00009995"/>
    </source>
</evidence>
<dbReference type="SUPFAM" id="SSF52540">
    <property type="entry name" value="P-loop containing nucleoside triphosphate hydrolases"/>
    <property type="match status" value="1"/>
</dbReference>
<proteinExistence type="inferred from homology"/>
<dbReference type="OMA" id="ANIFDAQ"/>
<keyword evidence="4" id="KW-1133">Transmembrane helix</keyword>
<dbReference type="GO" id="GO:0008194">
    <property type="term" value="F:UDP-glycosyltransferase activity"/>
    <property type="evidence" value="ECO:0007669"/>
    <property type="project" value="InterPro"/>
</dbReference>
<sequence>MSTNILSLFGIIFLVVISTVDSARVLLLCEEVKGHQEQFTILAEELVNEGHEVFWLLNENSPFSETFHGLHKHPVFFSGEQLKFDDLEFYDFATQTALKNPGEVSRIHEMAAQRLPVLARTVLMDNEEVMRELEEAGIDLAIVSGFVISKYLYLIPHRLRVPLVTLADSLEPWHVRIPWLPSFVPLSILPMTDRLSFVERVQNMFLYIFFHVNSFAPPLPNEILETYSQYGPISSANEIIRKTKLWITSTDPVIDYPKPRMPNMIEAGGLASGPGRPLTEPWSSIVEDANEHGIILVSLGTIHLPKNISTKLLTAFASLPQTVIWLFDNAESIPLPDNIITSDQLPLKDILPHPNVEVFITHCSNDDQFDAVYHGVPMVGMPVHGDQFYNARRISHKDFGVVVDITKFEPHELNSAIQEVINNPSYRENISKASLIFHDRPETPVERAVSAIQQLIQFGGDHMQTYATEMPLYQFLMLDVLAFCGLILLLILVVMALVVSCCWSLMCRKTPFETRPLGSSMDFCLPGEYVYRGITYCFANKVDIDMMKDWHTRPSDVLIATPPKSGTHWMGEIIRQMRKFHPEAKGSEVSMFIPYLEIDLPQVPRAIERSDSIPAPRIIKTHLPYEFMKQKVEQEGLKQKSDQVPRRFPPVL</sequence>
<dbReference type="SUPFAM" id="SSF53756">
    <property type="entry name" value="UDP-Glycosyltransferase/glycogen phosphorylase"/>
    <property type="match status" value="1"/>
</dbReference>
<evidence type="ECO:0000256" key="4">
    <source>
        <dbReference type="SAM" id="Phobius"/>
    </source>
</evidence>
<name>R7UBD8_CAPTE</name>
<evidence type="ECO:0000313" key="8">
    <source>
        <dbReference type="EnsemblMetazoa" id="CapteP225486"/>
    </source>
</evidence>
<dbReference type="Pfam" id="PF00685">
    <property type="entry name" value="Sulfotransfer_1"/>
    <property type="match status" value="1"/>
</dbReference>
<evidence type="ECO:0000256" key="2">
    <source>
        <dbReference type="ARBA" id="ARBA00022676"/>
    </source>
</evidence>
<feature type="signal peptide" evidence="5">
    <location>
        <begin position="1"/>
        <end position="22"/>
    </location>
</feature>
<accession>R7UBD8</accession>
<dbReference type="EMBL" id="KB302988">
    <property type="protein sequence ID" value="ELU03685.1"/>
    <property type="molecule type" value="Genomic_DNA"/>
</dbReference>
<dbReference type="GO" id="GO:0008146">
    <property type="term" value="F:sulfotransferase activity"/>
    <property type="evidence" value="ECO:0007669"/>
    <property type="project" value="InterPro"/>
</dbReference>
<feature type="domain" description="Sulfotransferase" evidence="6">
    <location>
        <begin position="554"/>
        <end position="635"/>
    </location>
</feature>
<dbReference type="InterPro" id="IPR027417">
    <property type="entry name" value="P-loop_NTPase"/>
</dbReference>
<keyword evidence="9" id="KW-1185">Reference proteome</keyword>
<keyword evidence="2" id="KW-0328">Glycosyltransferase</keyword>
<dbReference type="FunFam" id="3.40.50.2000:FF:000021">
    <property type="entry name" value="UDP-glucuronosyltransferase"/>
    <property type="match status" value="1"/>
</dbReference>
<gene>
    <name evidence="7" type="ORF">CAPTEDRAFT_225486</name>
</gene>
<reference evidence="8" key="3">
    <citation type="submission" date="2015-06" db="UniProtKB">
        <authorList>
            <consortium name="EnsemblMetazoa"/>
        </authorList>
    </citation>
    <scope>IDENTIFICATION</scope>
</reference>
<dbReference type="HOGENOM" id="CLU_012949_3_2_1"/>
<reference evidence="9" key="1">
    <citation type="submission" date="2012-12" db="EMBL/GenBank/DDBJ databases">
        <authorList>
            <person name="Hellsten U."/>
            <person name="Grimwood J."/>
            <person name="Chapman J.A."/>
            <person name="Shapiro H."/>
            <person name="Aerts A."/>
            <person name="Otillar R.P."/>
            <person name="Terry A.Y."/>
            <person name="Boore J.L."/>
            <person name="Simakov O."/>
            <person name="Marletaz F."/>
            <person name="Cho S.-J."/>
            <person name="Edsinger-Gonzales E."/>
            <person name="Havlak P."/>
            <person name="Kuo D.-H."/>
            <person name="Larsson T."/>
            <person name="Lv J."/>
            <person name="Arendt D."/>
            <person name="Savage R."/>
            <person name="Osoegawa K."/>
            <person name="de Jong P."/>
            <person name="Lindberg D.R."/>
            <person name="Seaver E.C."/>
            <person name="Weisblat D.A."/>
            <person name="Putnam N.H."/>
            <person name="Grigoriev I.V."/>
            <person name="Rokhsar D.S."/>
        </authorList>
    </citation>
    <scope>NUCLEOTIDE SEQUENCE</scope>
    <source>
        <strain evidence="9">I ESC-2004</strain>
    </source>
</reference>
<organism evidence="7">
    <name type="scientific">Capitella teleta</name>
    <name type="common">Polychaete worm</name>
    <dbReference type="NCBI Taxonomy" id="283909"/>
    <lineage>
        <taxon>Eukaryota</taxon>
        <taxon>Metazoa</taxon>
        <taxon>Spiralia</taxon>
        <taxon>Lophotrochozoa</taxon>
        <taxon>Annelida</taxon>
        <taxon>Polychaeta</taxon>
        <taxon>Sedentaria</taxon>
        <taxon>Scolecida</taxon>
        <taxon>Capitellidae</taxon>
        <taxon>Capitella</taxon>
    </lineage>
</organism>
<feature type="chain" id="PRO_5008787844" description="Sulfotransferase domain-containing protein" evidence="5">
    <location>
        <begin position="23"/>
        <end position="652"/>
    </location>
</feature>
<dbReference type="Proteomes" id="UP000014760">
    <property type="component" value="Unassembled WGS sequence"/>
</dbReference>
<dbReference type="Gene3D" id="3.40.50.2000">
    <property type="entry name" value="Glycogen Phosphorylase B"/>
    <property type="match status" value="1"/>
</dbReference>
<feature type="transmembrane region" description="Helical" evidence="4">
    <location>
        <begin position="480"/>
        <end position="506"/>
    </location>
</feature>